<proteinExistence type="predicted"/>
<feature type="compositionally biased region" description="Basic and acidic residues" evidence="1">
    <location>
        <begin position="210"/>
        <end position="278"/>
    </location>
</feature>
<evidence type="ECO:0000256" key="1">
    <source>
        <dbReference type="SAM" id="MobiDB-lite"/>
    </source>
</evidence>
<accession>A0AAD8V973</accession>
<feature type="compositionally biased region" description="Polar residues" evidence="1">
    <location>
        <begin position="466"/>
        <end position="475"/>
    </location>
</feature>
<sequence length="576" mass="63202">MASSSTMATMAALASALGHPPPEKLSRENHLFWKAQVLPALRGAQVMGLLDGTDPAPLTTLKVLDDDKKEISIPNPDYDSWLARDQTVLSFLTKGLNQDILAQGEYASCQAVQHQETRHDLHRDYITKMKGFVSELAAAGKQVDDDELKGYILAGLGDDYTSFVVSMNAVPHTKLNDMCSQLQALEHRQATLKETSEVPTAFQTSANVAARRDGGAQHHNDDYQRHDTGYRPRDDGYRRRDDGYRRRDDQRRDRGDYRDGRRDRDRDGRRDRREDGRGPPKGGRGRGRTPTPYVDVTCQICAKHGHPANACWWRYADRDSDDDDSGTDKKGAYGVDTNWYMDSGATDHITGQLNKLHTRDTYQGRDQVNNASGTENDKNFAEDEEDRLQSPGQSLPGSPASGAVSPSASATCPGSSGSSDSAVSSRARGAPSPAQADSPLAENAMATPPSAPESPAATVTPPFAPESSQPNNGEPSNLKEALADVKWQQAMSEEFGALMANNTWHLVPPSKNKNLIDCKWVYRIKKHADGTVDRYKARLVAKGFKQRYGIDYEDTFSPVVKAATIRLVLALAVSNG</sequence>
<dbReference type="PANTHER" id="PTHR47481:SF31">
    <property type="entry name" value="OS01G0873500 PROTEIN"/>
    <property type="match status" value="1"/>
</dbReference>
<reference evidence="3" key="1">
    <citation type="submission" date="2023-07" db="EMBL/GenBank/DDBJ databases">
        <title>A chromosome-level genome assembly of Lolium multiflorum.</title>
        <authorList>
            <person name="Chen Y."/>
            <person name="Copetti D."/>
            <person name="Kolliker R."/>
            <person name="Studer B."/>
        </authorList>
    </citation>
    <scope>NUCLEOTIDE SEQUENCE</scope>
    <source>
        <strain evidence="3">02402/16</strain>
        <tissue evidence="3">Leaf</tissue>
    </source>
</reference>
<feature type="domain" description="Reverse transcriptase Ty1/copia-type" evidence="2">
    <location>
        <begin position="501"/>
        <end position="575"/>
    </location>
</feature>
<dbReference type="AlphaFoldDB" id="A0AAD8V973"/>
<dbReference type="InterPro" id="IPR013103">
    <property type="entry name" value="RVT_2"/>
</dbReference>
<feature type="compositionally biased region" description="Low complexity" evidence="1">
    <location>
        <begin position="394"/>
        <end position="430"/>
    </location>
</feature>
<evidence type="ECO:0000259" key="2">
    <source>
        <dbReference type="Pfam" id="PF07727"/>
    </source>
</evidence>
<name>A0AAD8V973_LOLMU</name>
<dbReference type="Pfam" id="PF07727">
    <property type="entry name" value="RVT_2"/>
    <property type="match status" value="1"/>
</dbReference>
<organism evidence="3 4">
    <name type="scientific">Lolium multiflorum</name>
    <name type="common">Italian ryegrass</name>
    <name type="synonym">Lolium perenne subsp. multiflorum</name>
    <dbReference type="NCBI Taxonomy" id="4521"/>
    <lineage>
        <taxon>Eukaryota</taxon>
        <taxon>Viridiplantae</taxon>
        <taxon>Streptophyta</taxon>
        <taxon>Embryophyta</taxon>
        <taxon>Tracheophyta</taxon>
        <taxon>Spermatophyta</taxon>
        <taxon>Magnoliopsida</taxon>
        <taxon>Liliopsida</taxon>
        <taxon>Poales</taxon>
        <taxon>Poaceae</taxon>
        <taxon>BOP clade</taxon>
        <taxon>Pooideae</taxon>
        <taxon>Poodae</taxon>
        <taxon>Poeae</taxon>
        <taxon>Poeae Chloroplast Group 2 (Poeae type)</taxon>
        <taxon>Loliodinae</taxon>
        <taxon>Loliinae</taxon>
        <taxon>Lolium</taxon>
    </lineage>
</organism>
<comment type="caution">
    <text evidence="3">The sequence shown here is derived from an EMBL/GenBank/DDBJ whole genome shotgun (WGS) entry which is preliminary data.</text>
</comment>
<evidence type="ECO:0000313" key="3">
    <source>
        <dbReference type="EMBL" id="KAK1596481.1"/>
    </source>
</evidence>
<feature type="region of interest" description="Disordered" evidence="1">
    <location>
        <begin position="210"/>
        <end position="292"/>
    </location>
</feature>
<dbReference type="Proteomes" id="UP001231189">
    <property type="component" value="Unassembled WGS sequence"/>
</dbReference>
<dbReference type="EMBL" id="JAUUTY010000653">
    <property type="protein sequence ID" value="KAK1596481.1"/>
    <property type="molecule type" value="Genomic_DNA"/>
</dbReference>
<dbReference type="PANTHER" id="PTHR47481">
    <property type="match status" value="1"/>
</dbReference>
<gene>
    <name evidence="3" type="ORF">QYE76_007619</name>
</gene>
<evidence type="ECO:0000313" key="4">
    <source>
        <dbReference type="Proteomes" id="UP001231189"/>
    </source>
</evidence>
<protein>
    <recommendedName>
        <fullName evidence="2">Reverse transcriptase Ty1/copia-type domain-containing protein</fullName>
    </recommendedName>
</protein>
<feature type="compositionally biased region" description="Low complexity" evidence="1">
    <location>
        <begin position="444"/>
        <end position="461"/>
    </location>
</feature>
<keyword evidence="4" id="KW-1185">Reference proteome</keyword>
<feature type="compositionally biased region" description="Polar residues" evidence="1">
    <location>
        <begin position="364"/>
        <end position="374"/>
    </location>
</feature>
<feature type="region of interest" description="Disordered" evidence="1">
    <location>
        <begin position="318"/>
        <end position="337"/>
    </location>
</feature>
<feature type="region of interest" description="Disordered" evidence="1">
    <location>
        <begin position="364"/>
        <end position="477"/>
    </location>
</feature>